<protein>
    <recommendedName>
        <fullName evidence="3">Aminotransferase-like plant mobile domain-containing protein</fullName>
    </recommendedName>
</protein>
<comment type="caution">
    <text evidence="1">The sequence shown here is derived from an EMBL/GenBank/DDBJ whole genome shotgun (WGS) entry which is preliminary data.</text>
</comment>
<sequence length="133" mass="15391">AKDRILQCHICNLPDPPSPLIEPYLREANFWHVTLVGRGCKWDPKLVNMLVERWKTRRTHSIFHAGGVCGELLGSIPEMIYGGQIEMAWLRRNFARLDEDSTKVKREQHAWAYIFQIIGGILMLDKSQNVVHL</sequence>
<reference evidence="1 2" key="1">
    <citation type="journal article" date="2019" name="Genome Biol. Evol.">
        <title>Insights into the evolution of the New World diploid cottons (Gossypium, subgenus Houzingenia) based on genome sequencing.</title>
        <authorList>
            <person name="Grover C.E."/>
            <person name="Arick M.A. 2nd"/>
            <person name="Thrash A."/>
            <person name="Conover J.L."/>
            <person name="Sanders W.S."/>
            <person name="Peterson D.G."/>
            <person name="Frelichowski J.E."/>
            <person name="Scheffler J.A."/>
            <person name="Scheffler B.E."/>
            <person name="Wendel J.F."/>
        </authorList>
    </citation>
    <scope>NUCLEOTIDE SEQUENCE [LARGE SCALE GENOMIC DNA]</scope>
    <source>
        <strain evidence="1">5</strain>
        <tissue evidence="1">Leaf</tissue>
    </source>
</reference>
<accession>A0A7J9D4G0</accession>
<name>A0A7J9D4G0_GOSGO</name>
<dbReference type="Proteomes" id="UP000593579">
    <property type="component" value="Unassembled WGS sequence"/>
</dbReference>
<dbReference type="EMBL" id="JABEZY010270507">
    <property type="protein sequence ID" value="MBA0755541.1"/>
    <property type="molecule type" value="Genomic_DNA"/>
</dbReference>
<gene>
    <name evidence="1" type="ORF">Gogos_021950</name>
</gene>
<evidence type="ECO:0008006" key="3">
    <source>
        <dbReference type="Google" id="ProtNLM"/>
    </source>
</evidence>
<evidence type="ECO:0000313" key="2">
    <source>
        <dbReference type="Proteomes" id="UP000593579"/>
    </source>
</evidence>
<dbReference type="OrthoDB" id="987850at2759"/>
<dbReference type="AlphaFoldDB" id="A0A7J9D4G0"/>
<keyword evidence="2" id="KW-1185">Reference proteome</keyword>
<proteinExistence type="predicted"/>
<organism evidence="1 2">
    <name type="scientific">Gossypium gossypioides</name>
    <name type="common">Mexican cotton</name>
    <name type="synonym">Selera gossypioides</name>
    <dbReference type="NCBI Taxonomy" id="34282"/>
    <lineage>
        <taxon>Eukaryota</taxon>
        <taxon>Viridiplantae</taxon>
        <taxon>Streptophyta</taxon>
        <taxon>Embryophyta</taxon>
        <taxon>Tracheophyta</taxon>
        <taxon>Spermatophyta</taxon>
        <taxon>Magnoliopsida</taxon>
        <taxon>eudicotyledons</taxon>
        <taxon>Gunneridae</taxon>
        <taxon>Pentapetalae</taxon>
        <taxon>rosids</taxon>
        <taxon>malvids</taxon>
        <taxon>Malvales</taxon>
        <taxon>Malvaceae</taxon>
        <taxon>Malvoideae</taxon>
        <taxon>Gossypium</taxon>
    </lineage>
</organism>
<evidence type="ECO:0000313" key="1">
    <source>
        <dbReference type="EMBL" id="MBA0755541.1"/>
    </source>
</evidence>
<feature type="non-terminal residue" evidence="1">
    <location>
        <position position="133"/>
    </location>
</feature>